<dbReference type="AlphaFoldDB" id="C1MTV9"/>
<evidence type="ECO:0000313" key="2">
    <source>
        <dbReference type="Proteomes" id="UP000001876"/>
    </source>
</evidence>
<dbReference type="KEGG" id="mpp:MICPUCDRAFT_58572"/>
<organism evidence="2">
    <name type="scientific">Micromonas pusilla (strain CCMP1545)</name>
    <name type="common">Picoplanktonic green alga</name>
    <dbReference type="NCBI Taxonomy" id="564608"/>
    <lineage>
        <taxon>Eukaryota</taxon>
        <taxon>Viridiplantae</taxon>
        <taxon>Chlorophyta</taxon>
        <taxon>Mamiellophyceae</taxon>
        <taxon>Mamiellales</taxon>
        <taxon>Mamiellaceae</taxon>
        <taxon>Micromonas</taxon>
    </lineage>
</organism>
<dbReference type="Proteomes" id="UP000001876">
    <property type="component" value="Unassembled WGS sequence"/>
</dbReference>
<dbReference type="EMBL" id="GG663740">
    <property type="protein sequence ID" value="EEH56223.1"/>
    <property type="molecule type" value="Genomic_DNA"/>
</dbReference>
<accession>C1MTV9</accession>
<sequence>MLRTEMLRWHPDKFAGKFGGAIREKDVAEATTRVNVLARLVAELFKEAAAA</sequence>
<proteinExistence type="predicted"/>
<protein>
    <submittedName>
        <fullName evidence="1">Predicted protein</fullName>
    </submittedName>
</protein>
<reference evidence="1 2" key="1">
    <citation type="journal article" date="2009" name="Science">
        <title>Green evolution and dynamic adaptations revealed by genomes of the marine picoeukaryotes Micromonas.</title>
        <authorList>
            <person name="Worden A.Z."/>
            <person name="Lee J.H."/>
            <person name="Mock T."/>
            <person name="Rouze P."/>
            <person name="Simmons M.P."/>
            <person name="Aerts A.L."/>
            <person name="Allen A.E."/>
            <person name="Cuvelier M.L."/>
            <person name="Derelle E."/>
            <person name="Everett M.V."/>
            <person name="Foulon E."/>
            <person name="Grimwood J."/>
            <person name="Gundlach H."/>
            <person name="Henrissat B."/>
            <person name="Napoli C."/>
            <person name="McDonald S.M."/>
            <person name="Parker M.S."/>
            <person name="Rombauts S."/>
            <person name="Salamov A."/>
            <person name="Von Dassow P."/>
            <person name="Badger J.H."/>
            <person name="Coutinho P.M."/>
            <person name="Demir E."/>
            <person name="Dubchak I."/>
            <person name="Gentemann C."/>
            <person name="Eikrem W."/>
            <person name="Gready J.E."/>
            <person name="John U."/>
            <person name="Lanier W."/>
            <person name="Lindquist E.A."/>
            <person name="Lucas S."/>
            <person name="Mayer K.F."/>
            <person name="Moreau H."/>
            <person name="Not F."/>
            <person name="Otillar R."/>
            <person name="Panaud O."/>
            <person name="Pangilinan J."/>
            <person name="Paulsen I."/>
            <person name="Piegu B."/>
            <person name="Poliakov A."/>
            <person name="Robbens S."/>
            <person name="Schmutz J."/>
            <person name="Toulza E."/>
            <person name="Wyss T."/>
            <person name="Zelensky A."/>
            <person name="Zhou K."/>
            <person name="Armbrust E.V."/>
            <person name="Bhattacharya D."/>
            <person name="Goodenough U.W."/>
            <person name="Van de Peer Y."/>
            <person name="Grigoriev I.V."/>
        </authorList>
    </citation>
    <scope>NUCLEOTIDE SEQUENCE [LARGE SCALE GENOMIC DNA]</scope>
    <source>
        <strain evidence="1 2">CCMP1545</strain>
    </source>
</reference>
<evidence type="ECO:0000313" key="1">
    <source>
        <dbReference type="EMBL" id="EEH56223.1"/>
    </source>
</evidence>
<gene>
    <name evidence="1" type="ORF">MICPUCDRAFT_58572</name>
</gene>
<dbReference type="RefSeq" id="XP_003059091.1">
    <property type="nucleotide sequence ID" value="XM_003059045.1"/>
</dbReference>
<keyword evidence="2" id="KW-1185">Reference proteome</keyword>
<name>C1MTV9_MICPC</name>
<dbReference type="GeneID" id="9684535"/>
<dbReference type="OrthoDB" id="544997at2759"/>